<protein>
    <submittedName>
        <fullName evidence="1">Uncharacterized protein</fullName>
    </submittedName>
</protein>
<reference evidence="1" key="1">
    <citation type="submission" date="2019-12" db="EMBL/GenBank/DDBJ databases">
        <title>The whole-genome sequencing of Haloarcula japonica strain pws8.</title>
        <authorList>
            <person name="Verma D.K."/>
            <person name="Gopal K."/>
            <person name="Prasad E.S."/>
        </authorList>
    </citation>
    <scope>NUCLEOTIDE SEQUENCE</scope>
    <source>
        <strain evidence="1">Pws8</strain>
    </source>
</reference>
<dbReference type="EMBL" id="WOWB01000001">
    <property type="protein sequence ID" value="NLV06189.1"/>
    <property type="molecule type" value="Genomic_DNA"/>
</dbReference>
<evidence type="ECO:0000313" key="2">
    <source>
        <dbReference type="Proteomes" id="UP000610611"/>
    </source>
</evidence>
<accession>A0A847TZW4</accession>
<proteinExistence type="predicted"/>
<comment type="caution">
    <text evidence="1">The sequence shown here is derived from an EMBL/GenBank/DDBJ whole genome shotgun (WGS) entry which is preliminary data.</text>
</comment>
<dbReference type="PROSITE" id="PS51257">
    <property type="entry name" value="PROKAR_LIPOPROTEIN"/>
    <property type="match status" value="1"/>
</dbReference>
<evidence type="ECO:0000313" key="1">
    <source>
        <dbReference type="EMBL" id="NLV06189.1"/>
    </source>
</evidence>
<organism evidence="1 2">
    <name type="scientific">Haloarcula rubripromontorii</name>
    <dbReference type="NCBI Taxonomy" id="1705562"/>
    <lineage>
        <taxon>Archaea</taxon>
        <taxon>Methanobacteriati</taxon>
        <taxon>Methanobacteriota</taxon>
        <taxon>Stenosarchaea group</taxon>
        <taxon>Halobacteria</taxon>
        <taxon>Halobacteriales</taxon>
        <taxon>Haloarculaceae</taxon>
        <taxon>Haloarcula</taxon>
    </lineage>
</organism>
<name>A0A847TZW4_9EURY</name>
<dbReference type="AlphaFoldDB" id="A0A847TZW4"/>
<gene>
    <name evidence="1" type="ORF">GOC83_08615</name>
</gene>
<dbReference type="Proteomes" id="UP000610611">
    <property type="component" value="Unassembled WGS sequence"/>
</dbReference>
<sequence length="128" mass="13437">MCMRRVQACLVGALVISAGCAGLGDVTDTRSRLDLTVQNDGSEAISFQIVVTDADGAVIANESDRLAGSVGQSYVFTVDTTGRHEVRVAGADWRGQIAWNANACANYEGTIRVTADEVAVAGECVQQQ</sequence>